<dbReference type="InterPro" id="IPR011989">
    <property type="entry name" value="ARM-like"/>
</dbReference>
<dbReference type="Proteomes" id="UP001164746">
    <property type="component" value="Chromosome 6"/>
</dbReference>
<dbReference type="InterPro" id="IPR016024">
    <property type="entry name" value="ARM-type_fold"/>
</dbReference>
<keyword evidence="4" id="KW-1185">Reference proteome</keyword>
<evidence type="ECO:0000313" key="4">
    <source>
        <dbReference type="Proteomes" id="UP001164746"/>
    </source>
</evidence>
<dbReference type="InterPro" id="IPR000225">
    <property type="entry name" value="Armadillo"/>
</dbReference>
<dbReference type="SUPFAM" id="SSF48371">
    <property type="entry name" value="ARM repeat"/>
    <property type="match status" value="1"/>
</dbReference>
<protein>
    <submittedName>
        <fullName evidence="3">INSC-like protein</fullName>
    </submittedName>
</protein>
<evidence type="ECO:0000313" key="3">
    <source>
        <dbReference type="EMBL" id="WAR07807.1"/>
    </source>
</evidence>
<dbReference type="InterPro" id="IPR045789">
    <property type="entry name" value="Insc_C"/>
</dbReference>
<dbReference type="Gene3D" id="6.20.200.10">
    <property type="entry name" value="Inscuteable LGN-binding domain"/>
    <property type="match status" value="1"/>
</dbReference>
<dbReference type="SMART" id="SM00185">
    <property type="entry name" value="ARM"/>
    <property type="match status" value="4"/>
</dbReference>
<organism evidence="3 4">
    <name type="scientific">Mya arenaria</name>
    <name type="common">Soft-shell clam</name>
    <dbReference type="NCBI Taxonomy" id="6604"/>
    <lineage>
        <taxon>Eukaryota</taxon>
        <taxon>Metazoa</taxon>
        <taxon>Spiralia</taxon>
        <taxon>Lophotrochozoa</taxon>
        <taxon>Mollusca</taxon>
        <taxon>Bivalvia</taxon>
        <taxon>Autobranchia</taxon>
        <taxon>Heteroconchia</taxon>
        <taxon>Euheterodonta</taxon>
        <taxon>Imparidentia</taxon>
        <taxon>Neoheterodontei</taxon>
        <taxon>Myida</taxon>
        <taxon>Myoidea</taxon>
        <taxon>Myidae</taxon>
        <taxon>Mya</taxon>
    </lineage>
</organism>
<feature type="domain" description="Protein inscuteable homologue LGN-binding" evidence="1">
    <location>
        <begin position="88"/>
        <end position="118"/>
    </location>
</feature>
<proteinExistence type="predicted"/>
<dbReference type="EMBL" id="CP111017">
    <property type="protein sequence ID" value="WAR07807.1"/>
    <property type="molecule type" value="Genomic_DNA"/>
</dbReference>
<dbReference type="InterPro" id="IPR038205">
    <property type="entry name" value="INSC_LBD_sf"/>
</dbReference>
<dbReference type="Pfam" id="PF19427">
    <property type="entry name" value="Insc_C"/>
    <property type="match status" value="2"/>
</dbReference>
<dbReference type="InterPro" id="IPR031938">
    <property type="entry name" value="INSC_LBD"/>
</dbReference>
<dbReference type="CDD" id="cd21966">
    <property type="entry name" value="INSC_LBD"/>
    <property type="match status" value="1"/>
</dbReference>
<evidence type="ECO:0000259" key="1">
    <source>
        <dbReference type="Pfam" id="PF16748"/>
    </source>
</evidence>
<feature type="non-terminal residue" evidence="3">
    <location>
        <position position="529"/>
    </location>
</feature>
<feature type="domain" description="Protein inscuteable homologue C-terminal" evidence="2">
    <location>
        <begin position="140"/>
        <end position="186"/>
    </location>
</feature>
<dbReference type="PANTHER" id="PTHR21386">
    <property type="entry name" value="INSCUTEABLE"/>
    <property type="match status" value="1"/>
</dbReference>
<dbReference type="Pfam" id="PF16748">
    <property type="entry name" value="INSC_LBD"/>
    <property type="match status" value="1"/>
</dbReference>
<sequence length="529" mass="58210">SQFFLPKEEGRPCPVESQLCAVKGEGQGGISTETATVPVDHDTSPGFEGLTSFRVTIPPRKPPMLGINTAATDNTNKCETDPNCMSMMDSVQAWLSEIRLVTETECMSVLQGKSLSQDLQHSSTTLIKCGIDAVRSQSHNISNEFSKLFKCVEGEKWRHVNPLTVQVTCHIRSLIQECNKCIHHTPNFILEPKMSSVKIPLVNQLTFLGQSFSRFVDMALGYLVQEGCIRALFEISRTDTLEFAHVQSLRALATICCVPESILELEKEGGVDILTDILCDATVSEAVRGEAAGVVAQITSPCLDNFQHIAGFLENVQDLLSALINLCFATSSHETFLLGAAAIANITFMDSQTCEILQQLDAPRLLIEASALPKAKSLFVKDQIATVLANMATTELSRRDIVAYNGIPLLINFLQQRPAGCKQDAEIAACERLQQKAAIALTRLCRDEMTAQIIVELQGIPRLVQLCRSIEERNNSEAVLVASLASLRKICSLCENPDITTVDYHQLIKPRLMDSFLLCSQTDENFVYV</sequence>
<dbReference type="PANTHER" id="PTHR21386:SF0">
    <property type="entry name" value="PROTEIN INSCUTEABLE HOMOLOG"/>
    <property type="match status" value="1"/>
</dbReference>
<reference evidence="3" key="1">
    <citation type="submission" date="2022-11" db="EMBL/GenBank/DDBJ databases">
        <title>Centuries of genome instability and evolution in soft-shell clam transmissible cancer (bioRxiv).</title>
        <authorList>
            <person name="Hart S.F.M."/>
            <person name="Yonemitsu M.A."/>
            <person name="Giersch R.M."/>
            <person name="Beal B.F."/>
            <person name="Arriagada G."/>
            <person name="Davis B.W."/>
            <person name="Ostrander E.A."/>
            <person name="Goff S.P."/>
            <person name="Metzger M.J."/>
        </authorList>
    </citation>
    <scope>NUCLEOTIDE SEQUENCE</scope>
    <source>
        <strain evidence="3">MELC-2E11</strain>
        <tissue evidence="3">Siphon/mantle</tissue>
    </source>
</reference>
<gene>
    <name evidence="3" type="ORF">MAR_017765</name>
</gene>
<feature type="domain" description="Protein inscuteable homologue C-terminal" evidence="2">
    <location>
        <begin position="224"/>
        <end position="527"/>
    </location>
</feature>
<evidence type="ECO:0000259" key="2">
    <source>
        <dbReference type="Pfam" id="PF19427"/>
    </source>
</evidence>
<dbReference type="Gene3D" id="1.25.10.10">
    <property type="entry name" value="Leucine-rich Repeat Variant"/>
    <property type="match status" value="1"/>
</dbReference>
<name>A0ABY7ECR6_MYAAR</name>
<accession>A0ABY7ECR6</accession>
<dbReference type="InterPro" id="IPR039921">
    <property type="entry name" value="Inscuteable"/>
</dbReference>